<keyword evidence="4 6" id="KW-0009">Actin-binding</keyword>
<sequence>MSASVTLMVWIDLSEQILNLTNGSTELLTKLFPGLDTTPDATFDFALKFDCDKYANNTDFLNSISQIKRHILGGPMNAAFTALAAGSSLPASSYSYRKNESMFICPSKDKVVVIFLVDFQDTMDKAVSRIFLQEFVEGQRSVRTAPPVSYSKEPPQELAGMKFPARENISGYISFSLEKRHVEGAKKDQAITLLTGFRSYLHYHIKCSKTYLQMRMRKRVAGWLQVLNRAVPEIETEKKTAAGKTFVRK</sequence>
<comment type="subunit">
    <text evidence="6">Component of the Arp2/3 complex.</text>
</comment>
<evidence type="ECO:0000256" key="6">
    <source>
        <dbReference type="RuleBase" id="RU364015"/>
    </source>
</evidence>
<dbReference type="PANTHER" id="PTHR12058:SF0">
    <property type="entry name" value="ACTIN-RELATED PROTEIN 2_3 COMPLEX SUBUNIT 2"/>
    <property type="match status" value="1"/>
</dbReference>
<comment type="caution">
    <text evidence="7">The sequence shown here is derived from an EMBL/GenBank/DDBJ whole genome shotgun (WGS) entry which is preliminary data.</text>
</comment>
<evidence type="ECO:0000256" key="2">
    <source>
        <dbReference type="ARBA" id="ARBA00007192"/>
    </source>
</evidence>
<reference evidence="7" key="1">
    <citation type="submission" date="2024-02" db="EMBL/GenBank/DDBJ databases">
        <authorList>
            <consortium name="ELIXIR-Norway"/>
            <consortium name="Elixir Norway"/>
        </authorList>
    </citation>
    <scope>NUCLEOTIDE SEQUENCE</scope>
</reference>
<evidence type="ECO:0000313" key="8">
    <source>
        <dbReference type="Proteomes" id="UP001497444"/>
    </source>
</evidence>
<organism evidence="7 8">
    <name type="scientific">Sphagnum jensenii</name>
    <dbReference type="NCBI Taxonomy" id="128206"/>
    <lineage>
        <taxon>Eukaryota</taxon>
        <taxon>Viridiplantae</taxon>
        <taxon>Streptophyta</taxon>
        <taxon>Embryophyta</taxon>
        <taxon>Bryophyta</taxon>
        <taxon>Sphagnophytina</taxon>
        <taxon>Sphagnopsida</taxon>
        <taxon>Sphagnales</taxon>
        <taxon>Sphagnaceae</taxon>
        <taxon>Sphagnum</taxon>
    </lineage>
</organism>
<protein>
    <recommendedName>
        <fullName evidence="6">Arp2/3 complex 34 kDa subunit</fullName>
    </recommendedName>
</protein>
<comment type="subcellular location">
    <subcellularLocation>
        <location evidence="1 6">Cytoplasm</location>
        <location evidence="1 6">Cytoskeleton</location>
    </subcellularLocation>
</comment>
<gene>
    <name evidence="7" type="ORF">CSSPJE1EN1_LOCUS26104</name>
</gene>
<dbReference type="Pfam" id="PF04045">
    <property type="entry name" value="P34-Arc"/>
    <property type="match status" value="1"/>
</dbReference>
<evidence type="ECO:0000256" key="1">
    <source>
        <dbReference type="ARBA" id="ARBA00004245"/>
    </source>
</evidence>
<keyword evidence="5 6" id="KW-0206">Cytoskeleton</keyword>
<evidence type="ECO:0000313" key="7">
    <source>
        <dbReference type="EMBL" id="CAK9250726.1"/>
    </source>
</evidence>
<accession>A0ABP0V9Q7</accession>
<dbReference type="SUPFAM" id="SSF69645">
    <property type="entry name" value="Arp2/3 complex subunits"/>
    <property type="match status" value="1"/>
</dbReference>
<dbReference type="Gene3D" id="3.30.1460.20">
    <property type="match status" value="2"/>
</dbReference>
<keyword evidence="3 6" id="KW-0963">Cytoplasm</keyword>
<comment type="function">
    <text evidence="6">Functions as actin-binding component of the Arp2/3 complex which is involved in regulation of actin polymerization and together with an activating nucleation-promoting factor (NPF) mediates the formation of branched actin networks.</text>
</comment>
<dbReference type="EMBL" id="CAXAQS010000230">
    <property type="protein sequence ID" value="CAK9250726.1"/>
    <property type="molecule type" value="Genomic_DNA"/>
</dbReference>
<evidence type="ECO:0000256" key="5">
    <source>
        <dbReference type="ARBA" id="ARBA00023212"/>
    </source>
</evidence>
<comment type="similarity">
    <text evidence="2 6">Belongs to the ARPC2 family.</text>
</comment>
<proteinExistence type="inferred from homology"/>
<dbReference type="Proteomes" id="UP001497444">
    <property type="component" value="Unassembled WGS sequence"/>
</dbReference>
<keyword evidence="8" id="KW-1185">Reference proteome</keyword>
<name>A0ABP0V9Q7_9BRYO</name>
<evidence type="ECO:0000256" key="4">
    <source>
        <dbReference type="ARBA" id="ARBA00023203"/>
    </source>
</evidence>
<dbReference type="InterPro" id="IPR034666">
    <property type="entry name" value="ARPC2/4"/>
</dbReference>
<dbReference type="InterPro" id="IPR007188">
    <property type="entry name" value="ARPC2"/>
</dbReference>
<evidence type="ECO:0000256" key="3">
    <source>
        <dbReference type="ARBA" id="ARBA00022490"/>
    </source>
</evidence>
<dbReference type="PANTHER" id="PTHR12058">
    <property type="entry name" value="ARP2/3 COMPLEX 34 KDA SUBUNIT"/>
    <property type="match status" value="1"/>
</dbReference>